<keyword evidence="1" id="KW-0732">Signal</keyword>
<dbReference type="AlphaFoldDB" id="A0A8G1ECK8"/>
<feature type="chain" id="PRO_5034802241" evidence="1">
    <location>
        <begin position="25"/>
        <end position="699"/>
    </location>
</feature>
<name>A0A8G1ECK8_9RHOB</name>
<feature type="signal peptide" evidence="1">
    <location>
        <begin position="1"/>
        <end position="24"/>
    </location>
</feature>
<dbReference type="InterPro" id="IPR010344">
    <property type="entry name" value="YbjH"/>
</dbReference>
<dbReference type="Proteomes" id="UP000826300">
    <property type="component" value="Chromosome"/>
</dbReference>
<organism evidence="2 3">
    <name type="scientific">Neotabrizicola shimadae</name>
    <dbReference type="NCBI Taxonomy" id="2807096"/>
    <lineage>
        <taxon>Bacteria</taxon>
        <taxon>Pseudomonadati</taxon>
        <taxon>Pseudomonadota</taxon>
        <taxon>Alphaproteobacteria</taxon>
        <taxon>Rhodobacterales</taxon>
        <taxon>Paracoccaceae</taxon>
        <taxon>Neotabrizicola</taxon>
    </lineage>
</organism>
<evidence type="ECO:0000313" key="3">
    <source>
        <dbReference type="Proteomes" id="UP000826300"/>
    </source>
</evidence>
<dbReference type="KEGG" id="nsm:JO391_15750"/>
<evidence type="ECO:0000256" key="1">
    <source>
        <dbReference type="SAM" id="SignalP"/>
    </source>
</evidence>
<evidence type="ECO:0000313" key="2">
    <source>
        <dbReference type="EMBL" id="QYZ69178.1"/>
    </source>
</evidence>
<accession>A0A8G1ECK8</accession>
<dbReference type="EMBL" id="CP069370">
    <property type="protein sequence ID" value="QYZ69178.1"/>
    <property type="molecule type" value="Genomic_DNA"/>
</dbReference>
<dbReference type="Pfam" id="PF06082">
    <property type="entry name" value="YjbH"/>
    <property type="match status" value="1"/>
</dbReference>
<dbReference type="RefSeq" id="WP_220661398.1">
    <property type="nucleotide sequence ID" value="NZ_CP069370.1"/>
</dbReference>
<keyword evidence="3" id="KW-1185">Reference proteome</keyword>
<reference evidence="2" key="1">
    <citation type="submission" date="2021-02" db="EMBL/GenBank/DDBJ databases">
        <title>Rhodobacter shimadae sp. nov., an aerobic anoxygenic phototrophic bacterium isolated from a hot spring.</title>
        <authorList>
            <person name="Muramatsu S."/>
            <person name="Haruta S."/>
            <person name="Hirose S."/>
            <person name="Hanada S."/>
        </authorList>
    </citation>
    <scope>NUCLEOTIDE SEQUENCE</scope>
    <source>
        <strain evidence="2">N10</strain>
    </source>
</reference>
<gene>
    <name evidence="2" type="ORF">JO391_15750</name>
</gene>
<protein>
    <submittedName>
        <fullName evidence="2">YjbH domain-containing protein</fullName>
    </submittedName>
</protein>
<proteinExistence type="predicted"/>
<sequence>MPLALRPAALAALLCSSALLPAAAQERVGRGPTLNFYLNPGLIDMPSGEALPDTTLAVGAAGFAGIWRTGITFQFADRMSGTFRYSGINDLNYGGFDTYYDRSFDFRLLLLEETNWIPAVSVGLQDLMGTGLYSAEYLAATKELFPGFKVTAGLGWGRLASYGSIGDPFGPRPDPNTGEGGKPNFGQWFRGPMAPFGGIEWRPSDRLGFKVEYSSDAYTLETEQRDVFERNSPFNFGIEYQLTERIRAGAYYMYGNEVGVNLTIALTPARPLTPLTFEAPRNLEPRSRGPWPTNWLSDQAQKDQIQADLKTMLQQDGLMLESVSLQPNSATIRYQDERFDSAPNGIGRVARAMSAALPPSVETFHIVPVIWGQPTSQVTVRRSDLEALEFSAQPGQALWARTEMADAGNLPPAPPIPGLYPNFFAGIEPYTRVSYFDPDAPYRWEIGLRAEADVEIARGLVLEGSIRQPIAGTLDEVTRVSNSVLPHVRTDWPLYESGDLKLEYLALAQYFRPGKDLWGKVQAGYLEDMYAGIAGEILWRPVESPLALSFEVAYVGQRDFDMAFGLQDYSVATGFASAYYNFGNGYLGQVNVGQYLAGDRGATISLSRYFADGFSVGAFFTLTNVSFEDFGEGSFDKGIMLQIPLTWFTGRPSQTVYGSTIRPVQRDGGQPLNLRNRLYSIVRNDNAANYEIQWGRFWR</sequence>